<reference evidence="2 4" key="2">
    <citation type="submission" date="2023-02" db="EMBL/GenBank/DDBJ databases">
        <title>Encephalitozoon hellem ATCC 50451 complete genome.</title>
        <authorList>
            <person name="Mascarenhas dos Santos A.C."/>
            <person name="Julian A.T."/>
            <person name="Pombert J.-F."/>
        </authorList>
    </citation>
    <scope>NUCLEOTIDE SEQUENCE [LARGE SCALE GENOMIC DNA]</scope>
    <source>
        <strain evidence="2 4">ATCC 50451</strain>
    </source>
</reference>
<organism evidence="1 3">
    <name type="scientific">Encephalitozoon hellem</name>
    <name type="common">Microsporidian parasite</name>
    <dbReference type="NCBI Taxonomy" id="27973"/>
    <lineage>
        <taxon>Eukaryota</taxon>
        <taxon>Fungi</taxon>
        <taxon>Fungi incertae sedis</taxon>
        <taxon>Microsporidia</taxon>
        <taxon>Unikaryonidae</taxon>
        <taxon>Encephalitozoon</taxon>
    </lineage>
</organism>
<evidence type="ECO:0000313" key="4">
    <source>
        <dbReference type="Proteomes" id="UP001217963"/>
    </source>
</evidence>
<protein>
    <submittedName>
        <fullName evidence="1">Thioredoxin reductase</fullName>
    </submittedName>
</protein>
<reference evidence="1" key="1">
    <citation type="submission" date="2021-05" db="EMBL/GenBank/DDBJ databases">
        <title>Encephalitozoon hellem ATCC 50604 Complete Genome.</title>
        <authorList>
            <person name="Mascarenhas dos Santos A.C."/>
            <person name="Julian A.T."/>
            <person name="Pombert J.-F."/>
        </authorList>
    </citation>
    <scope>NUCLEOTIDE SEQUENCE</scope>
    <source>
        <strain evidence="1">ATCC 50604</strain>
    </source>
</reference>
<dbReference type="AlphaFoldDB" id="A0A9Q9F7G8"/>
<dbReference type="Proteomes" id="UP001217963">
    <property type="component" value="Chromosome I"/>
</dbReference>
<dbReference type="InterPro" id="IPR036188">
    <property type="entry name" value="FAD/NAD-bd_sf"/>
</dbReference>
<keyword evidence="4" id="KW-1185">Reference proteome</keyword>
<dbReference type="Gene3D" id="3.50.50.60">
    <property type="entry name" value="FAD/NAD(P)-binding domain"/>
    <property type="match status" value="1"/>
</dbReference>
<dbReference type="Proteomes" id="UP001059546">
    <property type="component" value="Chromosome I"/>
</dbReference>
<accession>A0A9Q9F7G8</accession>
<dbReference type="OrthoDB" id="2190163at2759"/>
<evidence type="ECO:0000313" key="2">
    <source>
        <dbReference type="EMBL" id="WEL37811.1"/>
    </source>
</evidence>
<name>A0A9Q9F7G8_ENCHE</name>
<dbReference type="SUPFAM" id="SSF51905">
    <property type="entry name" value="FAD/NAD(P)-binding domain"/>
    <property type="match status" value="1"/>
</dbReference>
<dbReference type="EMBL" id="CP075147">
    <property type="protein sequence ID" value="UTX42369.1"/>
    <property type="molecule type" value="Genomic_DNA"/>
</dbReference>
<evidence type="ECO:0000313" key="1">
    <source>
        <dbReference type="EMBL" id="UTX42369.1"/>
    </source>
</evidence>
<evidence type="ECO:0000313" key="3">
    <source>
        <dbReference type="Proteomes" id="UP001059546"/>
    </source>
</evidence>
<proteinExistence type="predicted"/>
<gene>
    <name evidence="1" type="ORF">GPU96_01g00710</name>
    <name evidence="2" type="ORF">PFJ87_01g00640</name>
</gene>
<dbReference type="EMBL" id="CP119062">
    <property type="protein sequence ID" value="WEL37811.1"/>
    <property type="molecule type" value="Genomic_DNA"/>
</dbReference>
<sequence>MRNVVILGQGPGAYMCGIYTHTANLSPMIIKPCEESMEDFSGFKSIVGVKEVEGPNELMDLIERQSRNMGIEVKEGKILNVSKRENHLEVETSTGTYKTRSLVIDSKALEEKYRPLLEDRGIFYVSDKAPYREAIVLAAAGCKVSFDVKEFIDAIGQ</sequence>